<keyword evidence="3 5" id="KW-1133">Transmembrane helix</keyword>
<sequence>MSVFLHMAALAFEVSGRKPHSFPGVSMVIADVLFSTVALFLIQGVFVSLFLIRLVGQLVSLLHMSPFCSLYCFEYCQFRKGRGMFQQLSNIEGNWPYHFGLGFPLAFLTAEQTLCILSSRLLSVLFPVVISTCEVKTPGKTCFTSRTFSWWSS</sequence>
<protein>
    <submittedName>
        <fullName evidence="7">Etoposide-induced protein 2.4 homolog</fullName>
    </submittedName>
</protein>
<dbReference type="AlphaFoldDB" id="A0A9W2X4S7"/>
<name>A0A9W2X4S7_PHYMC</name>
<dbReference type="OrthoDB" id="266518at2759"/>
<dbReference type="Proteomes" id="UP000248484">
    <property type="component" value="Chromosome 14"/>
</dbReference>
<keyword evidence="2 5" id="KW-0812">Transmembrane</keyword>
<gene>
    <name evidence="7" type="primary">LOC102993639</name>
</gene>
<feature type="transmembrane region" description="Helical" evidence="5">
    <location>
        <begin position="32"/>
        <end position="55"/>
    </location>
</feature>
<organism evidence="6 7">
    <name type="scientific">Physeter macrocephalus</name>
    <name type="common">Sperm whale</name>
    <name type="synonym">Physeter catodon</name>
    <dbReference type="NCBI Taxonomy" id="9755"/>
    <lineage>
        <taxon>Eukaryota</taxon>
        <taxon>Metazoa</taxon>
        <taxon>Chordata</taxon>
        <taxon>Craniata</taxon>
        <taxon>Vertebrata</taxon>
        <taxon>Euteleostomi</taxon>
        <taxon>Mammalia</taxon>
        <taxon>Eutheria</taxon>
        <taxon>Laurasiatheria</taxon>
        <taxon>Artiodactyla</taxon>
        <taxon>Whippomorpha</taxon>
        <taxon>Cetacea</taxon>
        <taxon>Odontoceti</taxon>
        <taxon>Physeteridae</taxon>
        <taxon>Physeter</taxon>
    </lineage>
</organism>
<evidence type="ECO:0000256" key="1">
    <source>
        <dbReference type="ARBA" id="ARBA00004141"/>
    </source>
</evidence>
<evidence type="ECO:0000256" key="3">
    <source>
        <dbReference type="ARBA" id="ARBA00022989"/>
    </source>
</evidence>
<evidence type="ECO:0000313" key="7">
    <source>
        <dbReference type="RefSeq" id="XP_054946385.1"/>
    </source>
</evidence>
<dbReference type="GO" id="GO:0016020">
    <property type="term" value="C:membrane"/>
    <property type="evidence" value="ECO:0007669"/>
    <property type="project" value="UniProtKB-SubCell"/>
</dbReference>
<proteinExistence type="predicted"/>
<keyword evidence="6" id="KW-1185">Reference proteome</keyword>
<evidence type="ECO:0000313" key="6">
    <source>
        <dbReference type="Proteomes" id="UP000248484"/>
    </source>
</evidence>
<evidence type="ECO:0000256" key="4">
    <source>
        <dbReference type="ARBA" id="ARBA00023136"/>
    </source>
</evidence>
<dbReference type="RefSeq" id="XP_054946385.1">
    <property type="nucleotide sequence ID" value="XM_055090410.1"/>
</dbReference>
<dbReference type="GO" id="GO:0005783">
    <property type="term" value="C:endoplasmic reticulum"/>
    <property type="evidence" value="ECO:0007669"/>
    <property type="project" value="TreeGrafter"/>
</dbReference>
<dbReference type="GeneID" id="102993639"/>
<evidence type="ECO:0000256" key="5">
    <source>
        <dbReference type="SAM" id="Phobius"/>
    </source>
</evidence>
<accession>A0A9W2X4S7</accession>
<keyword evidence="4 5" id="KW-0472">Membrane</keyword>
<evidence type="ECO:0000256" key="2">
    <source>
        <dbReference type="ARBA" id="ARBA00022692"/>
    </source>
</evidence>
<dbReference type="GO" id="GO:0016236">
    <property type="term" value="P:macroautophagy"/>
    <property type="evidence" value="ECO:0007669"/>
    <property type="project" value="TreeGrafter"/>
</dbReference>
<dbReference type="PANTHER" id="PTHR21389:SF0">
    <property type="entry name" value="ETOPOSIDE-INDUCED PROTEIN 2.4 HOMOLOG"/>
    <property type="match status" value="1"/>
</dbReference>
<reference evidence="7" key="1">
    <citation type="submission" date="2025-08" db="UniProtKB">
        <authorList>
            <consortium name="RefSeq"/>
        </authorList>
    </citation>
    <scope>IDENTIFICATION</scope>
    <source>
        <tissue evidence="7">Muscle</tissue>
    </source>
</reference>
<dbReference type="KEGG" id="pcad:102993639"/>
<comment type="subcellular location">
    <subcellularLocation>
        <location evidence="1">Membrane</location>
        <topology evidence="1">Multi-pass membrane protein</topology>
    </subcellularLocation>
</comment>
<dbReference type="PANTHER" id="PTHR21389">
    <property type="entry name" value="P53 INDUCED PROTEIN"/>
    <property type="match status" value="1"/>
</dbReference>